<dbReference type="NCBIfam" id="TIGR01191">
    <property type="entry name" value="ccmC"/>
    <property type="match status" value="1"/>
</dbReference>
<dbReference type="RefSeq" id="WP_090134516.1">
    <property type="nucleotide sequence ID" value="NZ_FOLY01000005.1"/>
</dbReference>
<evidence type="ECO:0000256" key="6">
    <source>
        <dbReference type="ARBA" id="ARBA00022748"/>
    </source>
</evidence>
<evidence type="ECO:0000256" key="3">
    <source>
        <dbReference type="ARBA" id="ARBA00005840"/>
    </source>
</evidence>
<dbReference type="InterPro" id="IPR002541">
    <property type="entry name" value="Cyt_c_assembly"/>
</dbReference>
<proteinExistence type="inferred from homology"/>
<dbReference type="PRINTS" id="PR01386">
    <property type="entry name" value="CCMCBIOGNSIS"/>
</dbReference>
<evidence type="ECO:0000256" key="5">
    <source>
        <dbReference type="ARBA" id="ARBA00022692"/>
    </source>
</evidence>
<accession>A0A1I1LIN8</accession>
<organism evidence="11 12">
    <name type="scientific">Kushneria avicenniae</name>
    <dbReference type="NCBI Taxonomy" id="402385"/>
    <lineage>
        <taxon>Bacteria</taxon>
        <taxon>Pseudomonadati</taxon>
        <taxon>Pseudomonadota</taxon>
        <taxon>Gammaproteobacteria</taxon>
        <taxon>Oceanospirillales</taxon>
        <taxon>Halomonadaceae</taxon>
        <taxon>Kushneria</taxon>
    </lineage>
</organism>
<keyword evidence="5 9" id="KW-0812">Transmembrane</keyword>
<dbReference type="STRING" id="402385.SAMN05421848_2487"/>
<feature type="transmembrane region" description="Helical" evidence="9">
    <location>
        <begin position="56"/>
        <end position="84"/>
    </location>
</feature>
<keyword evidence="6 9" id="KW-0201">Cytochrome c-type biogenesis</keyword>
<dbReference type="Pfam" id="PF01578">
    <property type="entry name" value="Cytochrom_C_asm"/>
    <property type="match status" value="1"/>
</dbReference>
<gene>
    <name evidence="9" type="primary">ccmC</name>
    <name evidence="11" type="ORF">SAMN05421848_2487</name>
</gene>
<keyword evidence="12" id="KW-1185">Reference proteome</keyword>
<dbReference type="AlphaFoldDB" id="A0A1I1LIN8"/>
<dbReference type="GO" id="GO:0017004">
    <property type="term" value="P:cytochrome complex assembly"/>
    <property type="evidence" value="ECO:0007669"/>
    <property type="project" value="UniProtKB-KW"/>
</dbReference>
<evidence type="ECO:0000256" key="9">
    <source>
        <dbReference type="RuleBase" id="RU364092"/>
    </source>
</evidence>
<feature type="transmembrane region" description="Helical" evidence="9">
    <location>
        <begin position="161"/>
        <end position="181"/>
    </location>
</feature>
<evidence type="ECO:0000259" key="10">
    <source>
        <dbReference type="Pfam" id="PF01578"/>
    </source>
</evidence>
<dbReference type="GO" id="GO:0020037">
    <property type="term" value="F:heme binding"/>
    <property type="evidence" value="ECO:0007669"/>
    <property type="project" value="InterPro"/>
</dbReference>
<evidence type="ECO:0000313" key="12">
    <source>
        <dbReference type="Proteomes" id="UP000199046"/>
    </source>
</evidence>
<keyword evidence="9" id="KW-0813">Transport</keyword>
<feature type="transmembrane region" description="Helical" evidence="9">
    <location>
        <begin position="201"/>
        <end position="222"/>
    </location>
</feature>
<dbReference type="PANTHER" id="PTHR30071">
    <property type="entry name" value="HEME EXPORTER PROTEIN C"/>
    <property type="match status" value="1"/>
</dbReference>
<comment type="subcellular location">
    <subcellularLocation>
        <location evidence="9">Cell inner membrane</location>
    </subcellularLocation>
    <subcellularLocation>
        <location evidence="2">Membrane</location>
        <topology evidence="2">Multi-pass membrane protein</topology>
    </subcellularLocation>
</comment>
<dbReference type="GO" id="GO:0015232">
    <property type="term" value="F:heme transmembrane transporter activity"/>
    <property type="evidence" value="ECO:0007669"/>
    <property type="project" value="InterPro"/>
</dbReference>
<feature type="transmembrane region" description="Helical" evidence="9">
    <location>
        <begin position="96"/>
        <end position="117"/>
    </location>
</feature>
<keyword evidence="9" id="KW-0997">Cell inner membrane</keyword>
<dbReference type="PANTHER" id="PTHR30071:SF1">
    <property type="entry name" value="CYTOCHROME B_B6 PROTEIN-RELATED"/>
    <property type="match status" value="1"/>
</dbReference>
<evidence type="ECO:0000256" key="1">
    <source>
        <dbReference type="ARBA" id="ARBA00002442"/>
    </source>
</evidence>
<protein>
    <recommendedName>
        <fullName evidence="4 9">Heme exporter protein C</fullName>
    </recommendedName>
    <alternativeName>
        <fullName evidence="9">Cytochrome c-type biogenesis protein</fullName>
    </alternativeName>
</protein>
<dbReference type="Proteomes" id="UP000199046">
    <property type="component" value="Unassembled WGS sequence"/>
</dbReference>
<feature type="transmembrane region" description="Helical" evidence="9">
    <location>
        <begin position="21"/>
        <end position="44"/>
    </location>
</feature>
<evidence type="ECO:0000313" key="11">
    <source>
        <dbReference type="EMBL" id="SFC72835.1"/>
    </source>
</evidence>
<dbReference type="InterPro" id="IPR045062">
    <property type="entry name" value="Cyt_c_biogenesis_CcsA/CcmC"/>
</dbReference>
<comment type="function">
    <text evidence="1 9">Required for the export of heme to the periplasm for the biogenesis of c-type cytochromes.</text>
</comment>
<name>A0A1I1LIN8_9GAMM</name>
<dbReference type="EMBL" id="FOLY01000005">
    <property type="protein sequence ID" value="SFC72835.1"/>
    <property type="molecule type" value="Genomic_DNA"/>
</dbReference>
<dbReference type="OrthoDB" id="9778550at2"/>
<keyword evidence="9" id="KW-1003">Cell membrane</keyword>
<comment type="similarity">
    <text evidence="3 9">Belongs to the CcmC/CycZ/HelC family.</text>
</comment>
<evidence type="ECO:0000256" key="7">
    <source>
        <dbReference type="ARBA" id="ARBA00022989"/>
    </source>
</evidence>
<sequence length="249" mass="27456">MWPIIHKLGSPKWFYTMSGRWLPFLWGSGALLIIAGSVWGLAFAPPDYQQGDSFRIIYVHVPAAILAQSCFAMMAVCSVIFLVWRIKLADMAAGAAAPFGAAMTFSALFSGALWGVPTWGTWWVWDARLTSMLLMLFIYLGIMALRGAFASRDGGARAAAILTLVGVINLPIIKYSVVWWNTLHQGATFSITEKPAMPASMWLPLLLMVLGFYLLFAAVTIARTRNEIIRRQPSARWVRALAQGGRNGL</sequence>
<keyword evidence="8 9" id="KW-0472">Membrane</keyword>
<dbReference type="GO" id="GO:0005886">
    <property type="term" value="C:plasma membrane"/>
    <property type="evidence" value="ECO:0007669"/>
    <property type="project" value="UniProtKB-SubCell"/>
</dbReference>
<reference evidence="12" key="1">
    <citation type="submission" date="2016-10" db="EMBL/GenBank/DDBJ databases">
        <authorList>
            <person name="Varghese N."/>
            <person name="Submissions S."/>
        </authorList>
    </citation>
    <scope>NUCLEOTIDE SEQUENCE [LARGE SCALE GENOMIC DNA]</scope>
    <source>
        <strain evidence="12">DSM 23439</strain>
    </source>
</reference>
<evidence type="ECO:0000256" key="2">
    <source>
        <dbReference type="ARBA" id="ARBA00004141"/>
    </source>
</evidence>
<dbReference type="InterPro" id="IPR003557">
    <property type="entry name" value="Cyt_c_biogenesis_CcmC"/>
</dbReference>
<evidence type="ECO:0000256" key="4">
    <source>
        <dbReference type="ARBA" id="ARBA00016463"/>
    </source>
</evidence>
<feature type="domain" description="Cytochrome c assembly protein" evidence="10">
    <location>
        <begin position="13"/>
        <end position="184"/>
    </location>
</feature>
<feature type="transmembrane region" description="Helical" evidence="9">
    <location>
        <begin position="129"/>
        <end position="149"/>
    </location>
</feature>
<keyword evidence="7 9" id="KW-1133">Transmembrane helix</keyword>
<evidence type="ECO:0000256" key="8">
    <source>
        <dbReference type="ARBA" id="ARBA00023136"/>
    </source>
</evidence>